<dbReference type="Gene3D" id="1.20.990.10">
    <property type="entry name" value="NADPH-cytochrome p450 Reductase, Chain A, domain 3"/>
    <property type="match status" value="1"/>
</dbReference>
<keyword evidence="8 11" id="KW-0560">Oxidoreductase</keyword>
<dbReference type="UniPathway" id="UPA00140">
    <property type="reaction ID" value="UER00207"/>
</dbReference>
<dbReference type="CDD" id="cd06199">
    <property type="entry name" value="SiR"/>
    <property type="match status" value="1"/>
</dbReference>
<keyword evidence="7 11" id="KW-0249">Electron transport</keyword>
<keyword evidence="2 11" id="KW-0028">Amino-acid biosynthesis</keyword>
<dbReference type="SUPFAM" id="SSF63380">
    <property type="entry name" value="Riboflavin synthase domain-like"/>
    <property type="match status" value="1"/>
</dbReference>
<dbReference type="PROSITE" id="PS50902">
    <property type="entry name" value="FLAVODOXIN_LIKE"/>
    <property type="match status" value="1"/>
</dbReference>
<evidence type="ECO:0000256" key="12">
    <source>
        <dbReference type="PIRSR" id="PIRSR000207-1"/>
    </source>
</evidence>
<dbReference type="InterPro" id="IPR003097">
    <property type="entry name" value="CysJ-like_FAD-binding"/>
</dbReference>
<evidence type="ECO:0000256" key="11">
    <source>
        <dbReference type="PIRNR" id="PIRNR000207"/>
    </source>
</evidence>
<dbReference type="Pfam" id="PF00258">
    <property type="entry name" value="Flavodoxin_1"/>
    <property type="match status" value="1"/>
</dbReference>
<evidence type="ECO:0000256" key="4">
    <source>
        <dbReference type="ARBA" id="ARBA00022643"/>
    </source>
</evidence>
<evidence type="ECO:0000256" key="7">
    <source>
        <dbReference type="ARBA" id="ARBA00022982"/>
    </source>
</evidence>
<feature type="domain" description="Flavodoxin-like" evidence="13">
    <location>
        <begin position="67"/>
        <end position="205"/>
    </location>
</feature>
<dbReference type="AlphaFoldDB" id="E1SVT6"/>
<feature type="binding site" evidence="12">
    <location>
        <begin position="120"/>
        <end position="123"/>
    </location>
    <ligand>
        <name>FMN</name>
        <dbReference type="ChEBI" id="CHEBI:58210"/>
    </ligand>
</feature>
<comment type="catalytic activity">
    <reaction evidence="10 11">
        <text>hydrogen sulfide + 3 NADP(+) + 3 H2O = sulfite + 3 NADPH + 4 H(+)</text>
        <dbReference type="Rhea" id="RHEA:13801"/>
        <dbReference type="ChEBI" id="CHEBI:15377"/>
        <dbReference type="ChEBI" id="CHEBI:15378"/>
        <dbReference type="ChEBI" id="CHEBI:17359"/>
        <dbReference type="ChEBI" id="CHEBI:29919"/>
        <dbReference type="ChEBI" id="CHEBI:57783"/>
        <dbReference type="ChEBI" id="CHEBI:58349"/>
        <dbReference type="EC" id="1.8.1.2"/>
    </reaction>
</comment>
<evidence type="ECO:0000256" key="10">
    <source>
        <dbReference type="ARBA" id="ARBA00052219"/>
    </source>
</evidence>
<feature type="binding site" evidence="12">
    <location>
        <begin position="518"/>
        <end position="519"/>
    </location>
    <ligand>
        <name>NADP(+)</name>
        <dbReference type="ChEBI" id="CHEBI:58349"/>
    </ligand>
</feature>
<evidence type="ECO:0000256" key="2">
    <source>
        <dbReference type="ARBA" id="ARBA00022605"/>
    </source>
</evidence>
<feature type="domain" description="FAD-binding FR-type" evidence="14">
    <location>
        <begin position="233"/>
        <end position="447"/>
    </location>
</feature>
<evidence type="ECO:0000313" key="16">
    <source>
        <dbReference type="Proteomes" id="UP000006683"/>
    </source>
</evidence>
<dbReference type="EC" id="1.8.1.2" evidence="11"/>
<feature type="binding site" evidence="12">
    <location>
        <position position="560"/>
    </location>
    <ligand>
        <name>NADP(+)</name>
        <dbReference type="ChEBI" id="CHEBI:58349"/>
    </ligand>
</feature>
<dbReference type="PRINTS" id="PR00369">
    <property type="entry name" value="FLAVODOXIN"/>
</dbReference>
<dbReference type="Proteomes" id="UP000006683">
    <property type="component" value="Chromosome"/>
</dbReference>
<dbReference type="PROSITE" id="PS51384">
    <property type="entry name" value="FAD_FR"/>
    <property type="match status" value="1"/>
</dbReference>
<comment type="cofactor">
    <cofactor evidence="11 12">
        <name>FAD</name>
        <dbReference type="ChEBI" id="CHEBI:57692"/>
    </cofactor>
    <text evidence="11 12">Binds 1 FAD per subunit.</text>
</comment>
<feature type="binding site" evidence="12">
    <location>
        <begin position="385"/>
        <end position="388"/>
    </location>
    <ligand>
        <name>FAD</name>
        <dbReference type="ChEBI" id="CHEBI:57692"/>
    </ligand>
</feature>
<feature type="binding site" evidence="12">
    <location>
        <begin position="156"/>
        <end position="165"/>
    </location>
    <ligand>
        <name>FMN</name>
        <dbReference type="ChEBI" id="CHEBI:58210"/>
    </ligand>
</feature>
<dbReference type="PIRSF" id="PIRSF000207">
    <property type="entry name" value="SiR-FP_CysJ"/>
    <property type="match status" value="1"/>
</dbReference>
<feature type="binding site" evidence="12">
    <location>
        <position position="321"/>
    </location>
    <ligand>
        <name>FAD</name>
        <dbReference type="ChEBI" id="CHEBI:57692"/>
    </ligand>
</feature>
<dbReference type="KEGG" id="fbl:Fbal_3188"/>
<dbReference type="InterPro" id="IPR001433">
    <property type="entry name" value="OxRdtase_FAD/NAD-bd"/>
</dbReference>
<proteinExistence type="predicted"/>
<name>E1SVT6_FERBD</name>
<dbReference type="GeneID" id="67183405"/>
<dbReference type="Gene3D" id="3.40.50.360">
    <property type="match status" value="1"/>
</dbReference>
<keyword evidence="9 11" id="KW-0198">Cysteine biosynthesis</keyword>
<feature type="binding site" evidence="12">
    <location>
        <position position="598"/>
    </location>
    <ligand>
        <name>FAD</name>
        <dbReference type="ChEBI" id="CHEBI:57692"/>
    </ligand>
</feature>
<dbReference type="InterPro" id="IPR001709">
    <property type="entry name" value="Flavoprot_Pyr_Nucl_cyt_Rdtase"/>
</dbReference>
<dbReference type="HOGENOM" id="CLU_001570_17_7_6"/>
<dbReference type="InterPro" id="IPR001094">
    <property type="entry name" value="Flavdoxin-like"/>
</dbReference>
<dbReference type="Pfam" id="PF00667">
    <property type="entry name" value="FAD_binding_1"/>
    <property type="match status" value="1"/>
</dbReference>
<gene>
    <name evidence="15" type="ordered locus">Fbal_3188</name>
</gene>
<dbReference type="eggNOG" id="COG0369">
    <property type="taxonomic scope" value="Bacteria"/>
</dbReference>
<evidence type="ECO:0000313" key="15">
    <source>
        <dbReference type="EMBL" id="ADN77387.1"/>
    </source>
</evidence>
<dbReference type="InterPro" id="IPR017927">
    <property type="entry name" value="FAD-bd_FR_type"/>
</dbReference>
<dbReference type="GO" id="GO:0050660">
    <property type="term" value="F:flavin adenine dinucleotide binding"/>
    <property type="evidence" value="ECO:0007669"/>
    <property type="project" value="InterPro"/>
</dbReference>
<dbReference type="InterPro" id="IPR023173">
    <property type="entry name" value="NADPH_Cyt_P450_Rdtase_alpha"/>
</dbReference>
<dbReference type="SUPFAM" id="SSF52343">
    <property type="entry name" value="Ferredoxin reductase-like, C-terminal NADP-linked domain"/>
    <property type="match status" value="1"/>
</dbReference>
<dbReference type="GO" id="GO:0004783">
    <property type="term" value="F:sulfite reductase (NADPH) activity"/>
    <property type="evidence" value="ECO:0007669"/>
    <property type="project" value="UniProtKB-EC"/>
</dbReference>
<sequence length="598" mass="65050">MLLKEFDAGAGMLAPEQIQTLRTLAAELNPVQAAWISGYLAAVANQGANLGSAEPAPVAAAQSAAPLTILYGSQTGNSRSVATALADRARAEGVAVTLVSMADYKPRQLKSEQQLLLVVSTHGEGDPPDDAIAFHKFLFSARAPKLPELRYSVLALGDSSYDHFCQTGKEFDLRLAELGANRLAERVDCDVDFEDAAEQWQSEVISKLETPTDSAAPTAAVVPISGTSSYSRSQPFSATLLASQKITGRHSIKDTRHIELSLEGSGLSYQPGDALGVWMDNDPALVAELLAATGLSGDEPVTLKESSLPLRQALTEQLELTLLHPALVKGWAELAGHAELDAVVADSDALKAFVPQHQLLDLARRYPAKPSAEQLVSLLRKLTPRLYSIASSQAEVEEEVHLTVALVSDQRDGEERLGTVSGALARRLEAGAEVRVYVEPNNNFRLPADDNTPVIMIGPGTGIAPFRAFLQERDARGAEGDNWLFFGNPTFTDDFLYQVEWQGYVKSGLLTRIDLAFSRDQQHKIYVQDRLREQGAELYAWLQRGAHLYLCGDAQRMAKDVEAALRAVIAEQGQLSEDAAADYLEQLRAEKRYQKDVY</sequence>
<dbReference type="PANTHER" id="PTHR19384:SF128">
    <property type="entry name" value="NADPH OXIDOREDUCTASE A"/>
    <property type="match status" value="1"/>
</dbReference>
<keyword evidence="3 11" id="KW-0285">Flavoprotein</keyword>
<accession>E1SVT6</accession>
<dbReference type="STRING" id="550540.Fbal_3188"/>
<dbReference type="SUPFAM" id="SSF52218">
    <property type="entry name" value="Flavoproteins"/>
    <property type="match status" value="1"/>
</dbReference>
<dbReference type="Pfam" id="PF00175">
    <property type="entry name" value="NAD_binding_1"/>
    <property type="match status" value="1"/>
</dbReference>
<evidence type="ECO:0000256" key="6">
    <source>
        <dbReference type="ARBA" id="ARBA00022857"/>
    </source>
</evidence>
<dbReference type="InterPro" id="IPR008254">
    <property type="entry name" value="Flavodoxin/NO_synth"/>
</dbReference>
<dbReference type="GO" id="GO:0070814">
    <property type="term" value="P:hydrogen sulfide biosynthetic process"/>
    <property type="evidence" value="ECO:0007669"/>
    <property type="project" value="UniProtKB-UniPathway"/>
</dbReference>
<dbReference type="GO" id="GO:0019344">
    <property type="term" value="P:cysteine biosynthetic process"/>
    <property type="evidence" value="ECO:0007669"/>
    <property type="project" value="UniProtKB-KW"/>
</dbReference>
<evidence type="ECO:0000256" key="9">
    <source>
        <dbReference type="ARBA" id="ARBA00023192"/>
    </source>
</evidence>
<feature type="binding site" evidence="12">
    <location>
        <begin position="418"/>
        <end position="421"/>
    </location>
    <ligand>
        <name>FAD</name>
        <dbReference type="ChEBI" id="CHEBI:57692"/>
    </ligand>
</feature>
<evidence type="ECO:0000256" key="3">
    <source>
        <dbReference type="ARBA" id="ARBA00022630"/>
    </source>
</evidence>
<feature type="binding site" evidence="12">
    <location>
        <begin position="524"/>
        <end position="528"/>
    </location>
    <ligand>
        <name>NADP(+)</name>
        <dbReference type="ChEBI" id="CHEBI:58349"/>
    </ligand>
</feature>
<dbReference type="InterPro" id="IPR010199">
    <property type="entry name" value="CysJ"/>
</dbReference>
<dbReference type="PANTHER" id="PTHR19384">
    <property type="entry name" value="NITRIC OXIDE SYNTHASE-RELATED"/>
    <property type="match status" value="1"/>
</dbReference>
<dbReference type="NCBIfam" id="TIGR01931">
    <property type="entry name" value="cysJ"/>
    <property type="match status" value="1"/>
</dbReference>
<keyword evidence="5 11" id="KW-0274">FAD</keyword>
<dbReference type="RefSeq" id="WP_013346693.1">
    <property type="nucleotide sequence ID" value="NC_014541.1"/>
</dbReference>
<dbReference type="EMBL" id="CP002209">
    <property type="protein sequence ID" value="ADN77387.1"/>
    <property type="molecule type" value="Genomic_DNA"/>
</dbReference>
<evidence type="ECO:0000259" key="13">
    <source>
        <dbReference type="PROSITE" id="PS50902"/>
    </source>
</evidence>
<keyword evidence="4 11" id="KW-0288">FMN</keyword>
<comment type="function">
    <text evidence="11">Component of the sulfite reductase complex that catalyzes the 6-electron reduction of sulfite to sulfide. This is one of several activities required for the biosynthesis of L-cysteine from sulfate. The flavoprotein component catalyzes the electron flow from NADPH -&gt; FAD -&gt; FMN to the hemoprotein component.</text>
</comment>
<comment type="pathway">
    <text evidence="11">Sulfur metabolism; hydrogen sulfide biosynthesis; hydrogen sulfide from sulfite (NADPH route): step 1/1.</text>
</comment>
<comment type="subunit">
    <text evidence="11">Alpha(8)-beta(8). The alpha component is a flavoprotein, the beta component is a hemoprotein.</text>
</comment>
<evidence type="ECO:0000256" key="5">
    <source>
        <dbReference type="ARBA" id="ARBA00022827"/>
    </source>
</evidence>
<dbReference type="GO" id="GO:0010181">
    <property type="term" value="F:FMN binding"/>
    <property type="evidence" value="ECO:0007669"/>
    <property type="project" value="InterPro"/>
</dbReference>
<dbReference type="PRINTS" id="PR00371">
    <property type="entry name" value="FPNCR"/>
</dbReference>
<dbReference type="Gene3D" id="2.40.30.10">
    <property type="entry name" value="Translation factors"/>
    <property type="match status" value="1"/>
</dbReference>
<dbReference type="GO" id="GO:0005829">
    <property type="term" value="C:cytosol"/>
    <property type="evidence" value="ECO:0007669"/>
    <property type="project" value="TreeGrafter"/>
</dbReference>
<keyword evidence="16" id="KW-1185">Reference proteome</keyword>
<keyword evidence="6 11" id="KW-0521">NADP</keyword>
<dbReference type="InterPro" id="IPR039261">
    <property type="entry name" value="FNR_nucleotide-bd"/>
</dbReference>
<feature type="binding site" evidence="12">
    <location>
        <begin position="403"/>
        <end position="405"/>
    </location>
    <ligand>
        <name>FAD</name>
        <dbReference type="ChEBI" id="CHEBI:57692"/>
    </ligand>
</feature>
<evidence type="ECO:0000256" key="8">
    <source>
        <dbReference type="ARBA" id="ARBA00023002"/>
    </source>
</evidence>
<organism evidence="15 16">
    <name type="scientific">Ferrimonas balearica (strain DSM 9799 / CCM 4581 / KCTC 23876 / PAT)</name>
    <dbReference type="NCBI Taxonomy" id="550540"/>
    <lineage>
        <taxon>Bacteria</taxon>
        <taxon>Pseudomonadati</taxon>
        <taxon>Pseudomonadota</taxon>
        <taxon>Gammaproteobacteria</taxon>
        <taxon>Alteromonadales</taxon>
        <taxon>Ferrimonadaceae</taxon>
        <taxon>Ferrimonas</taxon>
    </lineage>
</organism>
<keyword evidence="1 11" id="KW-0813">Transport</keyword>
<dbReference type="InterPro" id="IPR029039">
    <property type="entry name" value="Flavoprotein-like_sf"/>
</dbReference>
<dbReference type="InterPro" id="IPR017938">
    <property type="entry name" value="Riboflavin_synthase-like_b-brl"/>
</dbReference>
<dbReference type="Gene3D" id="3.40.50.80">
    <property type="entry name" value="Nucleotide-binding domain of ferredoxin-NADP reductase (FNR) module"/>
    <property type="match status" value="1"/>
</dbReference>
<dbReference type="OrthoDB" id="9816402at2"/>
<dbReference type="FunFam" id="3.40.50.80:FF:000001">
    <property type="entry name" value="NADPH--cytochrome P450 reductase 1"/>
    <property type="match status" value="1"/>
</dbReference>
<evidence type="ECO:0000256" key="1">
    <source>
        <dbReference type="ARBA" id="ARBA00022448"/>
    </source>
</evidence>
<reference evidence="15 16" key="1">
    <citation type="journal article" date="2010" name="Stand. Genomic Sci.">
        <title>Complete genome sequence of Ferrimonas balearica type strain (PAT).</title>
        <authorList>
            <person name="Nolan M."/>
            <person name="Sikorski J."/>
            <person name="Davenport K."/>
            <person name="Lucas S."/>
            <person name="Glavina Del Rio T."/>
            <person name="Tice H."/>
            <person name="Cheng J."/>
            <person name="Goodwin L."/>
            <person name="Pitluck S."/>
            <person name="Liolios K."/>
            <person name="Ivanova N."/>
            <person name="Mavromatis K."/>
            <person name="Ovchinnikova G."/>
            <person name="Pati A."/>
            <person name="Chen A."/>
            <person name="Palaniappan K."/>
            <person name="Land M."/>
            <person name="Hauser L."/>
            <person name="Chang Y."/>
            <person name="Jeffries C."/>
            <person name="Tapia R."/>
            <person name="Brettin T."/>
            <person name="Detter J."/>
            <person name="Han C."/>
            <person name="Yasawong M."/>
            <person name="Rohde M."/>
            <person name="Tindall B."/>
            <person name="Goker M."/>
            <person name="Woyke T."/>
            <person name="Bristow J."/>
            <person name="Eisen J."/>
            <person name="Markowitz V."/>
            <person name="Hugenholtz P."/>
            <person name="Kyrpides N."/>
            <person name="Klenk H."/>
            <person name="Lapidus A."/>
        </authorList>
    </citation>
    <scope>NUCLEOTIDE SEQUENCE [LARGE SCALE GENOMIC DNA]</scope>
    <source>
        <strain evidence="16">DSM 9799 / CCM 4581 / KCTC 23876 / PAT</strain>
    </source>
</reference>
<evidence type="ECO:0000259" key="14">
    <source>
        <dbReference type="PROSITE" id="PS51384"/>
    </source>
</evidence>
<protein>
    <recommendedName>
        <fullName evidence="11">Sulfite reductase [NADPH] flavoprotein alpha-component</fullName>
        <shortName evidence="11">SiR-FP</shortName>
        <ecNumber evidence="11">1.8.1.2</ecNumber>
    </recommendedName>
</protein>
<comment type="cofactor">
    <cofactor evidence="11 12">
        <name>FMN</name>
        <dbReference type="ChEBI" id="CHEBI:58210"/>
    </cofactor>
    <text evidence="11 12">Binds 1 FMN per subunit.</text>
</comment>